<keyword evidence="1" id="KW-0175">Coiled coil</keyword>
<evidence type="ECO:0000313" key="6">
    <source>
        <dbReference type="Proteomes" id="UP001612928"/>
    </source>
</evidence>
<feature type="transmembrane region" description="Helical" evidence="3">
    <location>
        <begin position="151"/>
        <end position="176"/>
    </location>
</feature>
<feature type="compositionally biased region" description="Polar residues" evidence="2">
    <location>
        <begin position="472"/>
        <end position="486"/>
    </location>
</feature>
<feature type="compositionally biased region" description="Low complexity" evidence="2">
    <location>
        <begin position="2898"/>
        <end position="2914"/>
    </location>
</feature>
<keyword evidence="3" id="KW-0472">Membrane</keyword>
<feature type="compositionally biased region" description="Gly residues" evidence="2">
    <location>
        <begin position="2079"/>
        <end position="2089"/>
    </location>
</feature>
<feature type="region of interest" description="Disordered" evidence="2">
    <location>
        <begin position="1662"/>
        <end position="1703"/>
    </location>
</feature>
<feature type="region of interest" description="Disordered" evidence="2">
    <location>
        <begin position="2618"/>
        <end position="2661"/>
    </location>
</feature>
<dbReference type="EMBL" id="JBITMB010000002">
    <property type="protein sequence ID" value="MFI7440490.1"/>
    <property type="molecule type" value="Genomic_DNA"/>
</dbReference>
<gene>
    <name evidence="5" type="ORF">ACIBP5_11050</name>
</gene>
<proteinExistence type="predicted"/>
<name>A0ABW8A128_9ACTN</name>
<dbReference type="Proteomes" id="UP001612928">
    <property type="component" value="Unassembled WGS sequence"/>
</dbReference>
<feature type="compositionally biased region" description="Polar residues" evidence="2">
    <location>
        <begin position="802"/>
        <end position="825"/>
    </location>
</feature>
<keyword evidence="6" id="KW-1185">Reference proteome</keyword>
<evidence type="ECO:0000256" key="1">
    <source>
        <dbReference type="SAM" id="Coils"/>
    </source>
</evidence>
<keyword evidence="3" id="KW-0812">Transmembrane</keyword>
<feature type="compositionally biased region" description="Low complexity" evidence="2">
    <location>
        <begin position="544"/>
        <end position="593"/>
    </location>
</feature>
<dbReference type="InterPro" id="IPR057746">
    <property type="entry name" value="CpnT-like_N"/>
</dbReference>
<dbReference type="Pfam" id="PF25547">
    <property type="entry name" value="WXG100_2"/>
    <property type="match status" value="1"/>
</dbReference>
<feature type="region of interest" description="Disordered" evidence="2">
    <location>
        <begin position="2060"/>
        <end position="2095"/>
    </location>
</feature>
<feature type="compositionally biased region" description="Low complexity" evidence="2">
    <location>
        <begin position="437"/>
        <end position="471"/>
    </location>
</feature>
<accession>A0ABW8A128</accession>
<feature type="compositionally biased region" description="Low complexity" evidence="2">
    <location>
        <begin position="624"/>
        <end position="636"/>
    </location>
</feature>
<sequence length="3598" mass="380154">MSRYGNGDVNSDVPGAQTFRGSGGTSATDIQPVWETEALPQWVNRILIPLLASGQAWPKASESGLWAASRPHKRTAKAVLDALDPTEKAVTNFVHGWDAPGTPDHIKRVSELFGMEAGAGAVATWADGYAQQFDAFARETQYSKISINVSFWVAITAAFIAMVAAFFSAGTTAWLVGPYAAAARQAVSRILEILAINAGRGFVVTTAGRLTTLSAITSVVSRLMASPFGREAVEEIGEEAFIDLYTQRKQWEMGTRTEWDWKRTLLTTVGAGFGAGLGMRIADRISRLVNRLPGIGRLNRMAGDAPGWGNAFLRFPGRALSIGANNMIVSPASSVAAELAVNQRLVLPGPEAFVGGFMGGLGRPWRSPFDPDVAAALLNPSAALDRATDLAARSDLERAVNQAMSTRSEPPSGPGPSTPPGSPTPGSPTPDSPTGPVPAGQTATPPAGSPATPQRTGSQVTTPGTPPTGSSASQQNPLAASNGPSSPQLPAGARQGGQQPAPQGPQPDQGGNGPAPANQQSPTTPGQPTAPGQAPTPGQPAAPAPAQGQTGQAPTAGQAPSPSAPAAQSPDPGQAPDPGQGAQNGQPASQAAPDNSAGQQAAQQTAPSPGQTPDQATGQTPGQTASPATAPANANASADNPATLIAQRTVADVQRTAFAHGLMLDDGGMLITDSSGRVVTLTPEALRRVQDLVMIRTANGATPERLRAAAAAALGTEIAVAAGRPPAEGAMEGLDQLAHVDPKAAPHAAAEGMDVDTSGSDRADRLAAGLAARAPAPDAGLRPGFYSTAAQEIADRLAAFSSPDTGANASGPNASGPNATGPNAATTSRLGTVTAGQISQSLFQHRRPAHHGNATVAEVHAAVLAELTLAHFGGHVLDLTWPQPSDLLVVETRNRGTLHYRVVVAPVGDDMARSDGATGTATDPIIMRVAPRSPNESLARAVLHEVSHRLQDDTAAAGGRPQGVARRWLSPSQRGRSVDSCVLPRLNEFRLLSDKWRAAATMDERNIWAHEINRVLDDLRERGQTPPLPPWSGGQHHTSAAPTAPDTPLSDLTSYVRHTIDSLGRTVEGLTEREEAKRTSSTAAMEEAVVKLAEYYTAQEQRDRGAAERTRKAWAAAEKAQAKANRHGRIADNYQQAREYAEQAREAYEKLLSSLEQGTPPTAEQLAQLADQAQNWLTDLQAALREAAPPPEAAPSFVPADRLPHLNRLTRTVNEMMWRNGIDHTFTPDTLERVLSEEFSRIISGDGALVRVGRGTPGELLIHISATDLVEVLGASKVASEIMNGVLPQGGRSVGASANYSQNADAAYRLHTLIKALPEGDAKEFLKHFELSVSPSGGHAQSLTGSAGNAALPGGVADDRVESVAYDAAATWTVRVRTAKHPNWSDPVTVSHGDQNDPTNLRVYVSHAYMEPPPPGETQLDEKERGKTPFPENVALGLTGLVKLADDTARALGEEHFPPGSVARRQLYTAMIDDLYGRIDEAVNDPSGLRRIIHVNGKPFVQLQIKAVPRLKSFKRVGTASEVWQERLRVEVVKATGNQSSSRSRGVSTTLGVTGFTADAVPGDGEYAIGPSAHGRGSVGASVSDGLSVEGVTYHPSVQRFTGRSQGEEVEFDYVVTGQLIDSDTEIGPITGEGKGLFRFAEKDAHEYGMPVDAEAFTVENGERVYRDDGTPDPPEGRKAELPPIYGNEPGKVRGAGPGRVGGISEAEKLKEDVKEGLRRKGILAPIVDGKRQYSKDPLERVSQMLNEEEIDRQIDKKRLQSGYNQATADGIPIKLVVRKSGRAPQVITLNVTLEQHFTAEHGRIPPELLRIIESEALAHLPIGSDTNVWSHSRTENAGWGAGANVKHVVPEKTEGVSPNVGVGGGRDYSRTTGHTQGLTINYVGLYENGAPLAAFAIRHTARVEILHADGTRELLAERDGTAEVLISSDLLPPDGTSPFGESFETPAEMREYLTAQQVDTGDLLEALQGVLDMTDPDSPAYHHLAELANSYTLTAHPEMFTTAYGSNLLVRPQGLSPSTGSADVRATIGDSTLVGVVTDVNGKINLTLASMGVTSARSHSGKVEGSAGVSHQHADGSSEGGKVGGAHSGGESRAQTDLAIWGRERLAIETGNQYVFTAKVAFDVTGGPTGAEPVGRTADGTLLYTVPERHVLRMYAEGTLNLPLAQMADVVERFLDGTLKMDRSVAVPLVKRYLEALQQSPAPVPLADRHTPAALIAALKPLVDAGSTLTRVDEFLMRATEIVEAVREAQLPSWIKDRIGHTLIETARLQRNGEDVQLLDAVREAVASVSTEALSDAAIPDSLRKIFSNDRWVGPIDTIFSEEGLQLRYYTPFDALGRREEVVVKVRGEFTDDPAIFLEHVDDIGGIWQDYTYLEEILAETRFAGNAVNAGGDRSGDGHGSNASVRTDRGRSATGSAAEQETRIQRVAMFKGGMERVSQKFRMTVEVERTPQQARPNGLGIKAGPTVTSTPIELDGTMVRLIPNGFVRIGAEQAAEPARRYDPRQVTLPQSFAANSVRTDLHRNVVKALKNKKLLGDGVEVLETELLNLLSETATTTLFERMNGEQGHEMTLPVEGLRNRVVKMRVKASATDMQVLARGVKDVELGDVWRIQRTTGSSSSGGMAFPIGGGTGMEDSASGLSGGVSGGEQASVSVSDGGGIRREMTRMEKDDAVIVRLTTHYDLTMTRQALTPEGPKRQGNAVHIPGAATGEAIVIMSETDYQAMTAILESGGTLGPEWQLSRDASAPAAAPANVTAQQSDPARPWTSLLQARVDAIESGRDVLVRITEPDRTQRVFLATPQGRLIGDEHEHDSGFAEAFATLSPELVRLADDAHVNLRQVYEGPRTQERFALRVLSELVGLGVDVSSVHDHGAIWPTPQPDGDTGAAGSVSAMGSEATSASAPAVSTPSVSTPSVNAPEVAGSAFVADGRAPHLGDVTLDELKEAVERDLRVSDFGGKVLGWTWSGSTLVVETESWGTLRFEVSIGEVTPGNVGETDLRTRNLSVPPRTANDQLARAVLHEISHAGRRIAADAARSRQGVLRRWMSALRPSVGRDDCVSARFDEFRYLSRRWVAAKAAYEQDATPQTFDDVRKWEHALRTLGRALLDQGQSHPSYPWSAGRQTQPGFHAGSIGALPTTGLGLGTLADLAGVTSVTPAGAVRASVAPVTSGTFTVSGPAGDLTLDVAEADLPPGQVAVRASEPGRLSVAVSPADGSAVRLRVAELIAEAVAAQAGLAPGDALVPGPLNAVPQLRRGDAATLVRIRALIAARAEASLLERGFVEDRLRTELNNAGLMPGTEGATARQVSAARAGLLPAAHLDAINEFAGRAPHHAVAAAVAAVARAATLHNATATAYGSALVDVTTRRGTPILVEVVLGDTPTAGPVELTEHDGVHVLTVNRTSPVPLVERAVAVTVAGLVATASGVPRTGPVTAESAAFVAKAQLVAELHELIHQVRSATPQQRAGRFDQLVQVAEAHGLGRRSPGRDANRGALPGPLAVQLVELLDHSVRGESRREFWERMRRLANGTGWWLPEEELRRRAGLPDVETLLDERIGRTGSPARPSETTAPPARPAEPGGPAEPPAPSSSHETEPHVLA</sequence>
<organism evidence="5 6">
    <name type="scientific">Nonomuraea indica</name>
    <dbReference type="NCBI Taxonomy" id="1581193"/>
    <lineage>
        <taxon>Bacteria</taxon>
        <taxon>Bacillati</taxon>
        <taxon>Actinomycetota</taxon>
        <taxon>Actinomycetes</taxon>
        <taxon>Streptosporangiales</taxon>
        <taxon>Streptosporangiaceae</taxon>
        <taxon>Nonomuraea</taxon>
    </lineage>
</organism>
<feature type="region of interest" description="Disordered" evidence="2">
    <location>
        <begin position="801"/>
        <end position="825"/>
    </location>
</feature>
<keyword evidence="3" id="KW-1133">Transmembrane helix</keyword>
<feature type="region of interest" description="Disordered" evidence="2">
    <location>
        <begin position="1021"/>
        <end position="1047"/>
    </location>
</feature>
<feature type="region of interest" description="Disordered" evidence="2">
    <location>
        <begin position="2875"/>
        <end position="2914"/>
    </location>
</feature>
<feature type="compositionally biased region" description="Low complexity" evidence="2">
    <location>
        <begin position="3560"/>
        <end position="3579"/>
    </location>
</feature>
<feature type="compositionally biased region" description="Polar residues" evidence="2">
    <location>
        <begin position="596"/>
        <end position="623"/>
    </location>
</feature>
<dbReference type="RefSeq" id="WP_397020220.1">
    <property type="nucleotide sequence ID" value="NZ_JBITMB010000002.1"/>
</dbReference>
<feature type="compositionally biased region" description="Low complexity" evidence="2">
    <location>
        <begin position="488"/>
        <end position="536"/>
    </location>
</feature>
<feature type="region of interest" description="Disordered" evidence="2">
    <location>
        <begin position="2390"/>
        <end position="2423"/>
    </location>
</feature>
<protein>
    <recommendedName>
        <fullName evidence="4">Outer membrane channel protein CpnT-like N-terminal domain-containing protein</fullName>
    </recommendedName>
</protein>
<evidence type="ECO:0000256" key="3">
    <source>
        <dbReference type="SAM" id="Phobius"/>
    </source>
</evidence>
<comment type="caution">
    <text evidence="5">The sequence shown here is derived from an EMBL/GenBank/DDBJ whole genome shotgun (WGS) entry which is preliminary data.</text>
</comment>
<feature type="region of interest" description="Disordered" evidence="2">
    <location>
        <begin position="1"/>
        <end position="28"/>
    </location>
</feature>
<feature type="region of interest" description="Disordered" evidence="2">
    <location>
        <begin position="3552"/>
        <end position="3598"/>
    </location>
</feature>
<feature type="compositionally biased region" description="Pro residues" evidence="2">
    <location>
        <begin position="411"/>
        <end position="436"/>
    </location>
</feature>
<feature type="domain" description="Outer membrane channel protein CpnT-like N-terminal" evidence="4">
    <location>
        <begin position="37"/>
        <end position="172"/>
    </location>
</feature>
<feature type="compositionally biased region" description="Basic and acidic residues" evidence="2">
    <location>
        <begin position="1662"/>
        <end position="1681"/>
    </location>
</feature>
<evidence type="ECO:0000313" key="5">
    <source>
        <dbReference type="EMBL" id="MFI7440490.1"/>
    </source>
</evidence>
<evidence type="ECO:0000256" key="2">
    <source>
        <dbReference type="SAM" id="MobiDB-lite"/>
    </source>
</evidence>
<feature type="region of interest" description="Disordered" evidence="2">
    <location>
        <begin position="397"/>
        <end position="636"/>
    </location>
</feature>
<evidence type="ECO:0000259" key="4">
    <source>
        <dbReference type="Pfam" id="PF25547"/>
    </source>
</evidence>
<reference evidence="5 6" key="1">
    <citation type="submission" date="2024-10" db="EMBL/GenBank/DDBJ databases">
        <title>The Natural Products Discovery Center: Release of the First 8490 Sequenced Strains for Exploring Actinobacteria Biosynthetic Diversity.</title>
        <authorList>
            <person name="Kalkreuter E."/>
            <person name="Kautsar S.A."/>
            <person name="Yang D."/>
            <person name="Bader C.D."/>
            <person name="Teijaro C.N."/>
            <person name="Fluegel L."/>
            <person name="Davis C.M."/>
            <person name="Simpson J.R."/>
            <person name="Lauterbach L."/>
            <person name="Steele A.D."/>
            <person name="Gui C."/>
            <person name="Meng S."/>
            <person name="Li G."/>
            <person name="Viehrig K."/>
            <person name="Ye F."/>
            <person name="Su P."/>
            <person name="Kiefer A.F."/>
            <person name="Nichols A."/>
            <person name="Cepeda A.J."/>
            <person name="Yan W."/>
            <person name="Fan B."/>
            <person name="Jiang Y."/>
            <person name="Adhikari A."/>
            <person name="Zheng C.-J."/>
            <person name="Schuster L."/>
            <person name="Cowan T.M."/>
            <person name="Smanski M.J."/>
            <person name="Chevrette M.G."/>
            <person name="De Carvalho L.P.S."/>
            <person name="Shen B."/>
        </authorList>
    </citation>
    <scope>NUCLEOTIDE SEQUENCE [LARGE SCALE GENOMIC DNA]</scope>
    <source>
        <strain evidence="5 6">NPDC049503</strain>
    </source>
</reference>
<feature type="coiled-coil region" evidence="1">
    <location>
        <begin position="1131"/>
        <end position="1186"/>
    </location>
</feature>